<feature type="region of interest" description="Disordered" evidence="1">
    <location>
        <begin position="706"/>
        <end position="757"/>
    </location>
</feature>
<dbReference type="GeneID" id="115804819"/>
<reference evidence="3" key="1">
    <citation type="submission" date="2025-08" db="UniProtKB">
        <authorList>
            <consortium name="RefSeq"/>
        </authorList>
    </citation>
    <scope>IDENTIFICATION</scope>
</reference>
<dbReference type="InterPro" id="IPR039889">
    <property type="entry name" value="CCD33"/>
</dbReference>
<dbReference type="Proteomes" id="UP000504632">
    <property type="component" value="Chromosome 2"/>
</dbReference>
<dbReference type="AlphaFoldDB" id="A0A6J2UPH3"/>
<evidence type="ECO:0000313" key="3">
    <source>
        <dbReference type="RefSeq" id="XP_030621172.1"/>
    </source>
</evidence>
<protein>
    <submittedName>
        <fullName evidence="3">Coiled-coil domain-containing protein 33</fullName>
    </submittedName>
</protein>
<dbReference type="OrthoDB" id="552574at2759"/>
<name>A0A6J2UPH3_CHACN</name>
<organism evidence="2 3">
    <name type="scientific">Chanos chanos</name>
    <name type="common">Milkfish</name>
    <name type="synonym">Mugil chanos</name>
    <dbReference type="NCBI Taxonomy" id="29144"/>
    <lineage>
        <taxon>Eukaryota</taxon>
        <taxon>Metazoa</taxon>
        <taxon>Chordata</taxon>
        <taxon>Craniata</taxon>
        <taxon>Vertebrata</taxon>
        <taxon>Euteleostomi</taxon>
        <taxon>Actinopterygii</taxon>
        <taxon>Neopterygii</taxon>
        <taxon>Teleostei</taxon>
        <taxon>Ostariophysi</taxon>
        <taxon>Gonorynchiformes</taxon>
        <taxon>Chanidae</taxon>
        <taxon>Chanos</taxon>
    </lineage>
</organism>
<dbReference type="InParanoid" id="A0A6J2UPH3"/>
<feature type="region of interest" description="Disordered" evidence="1">
    <location>
        <begin position="914"/>
        <end position="935"/>
    </location>
</feature>
<gene>
    <name evidence="3" type="primary">ccdc33</name>
</gene>
<dbReference type="PANTHER" id="PTHR21623:SF2">
    <property type="entry name" value="COILED-COIL DOMAIN-CONTAINING PROTEIN 33"/>
    <property type="match status" value="1"/>
</dbReference>
<evidence type="ECO:0000256" key="1">
    <source>
        <dbReference type="SAM" id="MobiDB-lite"/>
    </source>
</evidence>
<proteinExistence type="predicted"/>
<feature type="compositionally biased region" description="Polar residues" evidence="1">
    <location>
        <begin position="718"/>
        <end position="740"/>
    </location>
</feature>
<dbReference type="RefSeq" id="XP_030621172.1">
    <property type="nucleotide sequence ID" value="XM_030765312.1"/>
</dbReference>
<dbReference type="GO" id="GO:0005777">
    <property type="term" value="C:peroxisome"/>
    <property type="evidence" value="ECO:0007669"/>
    <property type="project" value="TreeGrafter"/>
</dbReference>
<dbReference type="CTD" id="80125"/>
<dbReference type="PANTHER" id="PTHR21623">
    <property type="entry name" value="SPERIOLIN-BINDING FACTOR"/>
    <property type="match status" value="1"/>
</dbReference>
<keyword evidence="2" id="KW-1185">Reference proteome</keyword>
<sequence length="1061" mass="119548">MQRERIKIEEKDMDFVFEVVSVQFNQLGQYQLRLTVENPLLVGSGTEVQLRLQDGETIQTSSSCTDTIEQTSLDEVYTFMCNKFVFTLPKGFCKNDKNHDVRLKVEALRLMDSEVKAGEGFFAIYPRTNAPRINLYAGPKEELYRYYGIMALLRVQDDYLAMHCGRLVYSVAFHEARPFVPLHSAQGDGGPGVPPSPGSTAPQVPCLILGSSETQDAVTAPQGLSALQGPECMVSPLPEPQLPENTLLLITATNFNYIEPEADCSHYKKNAVQIRMSGEDETRGWKSQGVTHCPPLPTHCPSWEESVSLGLQDQQALTEVVILSVADSRTKELLAYFRLPVTHLQPFRHYHLELVQAHRMSPTGVRLYVTMVRKLSLLPGLPCFSFTGLEVLLKAMRGPLKEPVGPLVAVARVVPDYDSYRAQCQGAELGLVPPRVTAICQLCPLPQRSSQVLGMLTPQSVPRGATHSGPTVDPQIYRAPVEQGMTFFNLDMKKRQAQMPADTRLDDCDPVSRVGLPPEQPVWNHCFLFLGRDCATIFTGRAALVLEYYPIGTAVSSFAWYLRSPVAFSGLCLDQLLYRKLLSEEGLRVDRLPLQGSSLQTSSDTAPSVSILLRLIGSELDITLLPCLDTDLQEEEQDSLLTQELSPYPETDMEQTVFPAPSSLLLSDLHIPQQLNLQRDDDYHLLSHDALAKILPEYKHLFKTPDTQNLNEKDGGAQSKNQEASSQLNKTFEVPSSSKRPQIPDSDEPVGVTERQTKELENYRTAMCKMAEDIIALRTQVSSLESENSHLRSDLSLQHDLGRSLLDETDLDVMTKTEIADTIKSLKLKLATESSKAASQRDKIQQLQNQLIRKNDSEKELLRLRGVHQQQQTVLLQYQSRMAKMASLETTIRQQEKVIERMERILDTKLREINKENSEKKKKMTGPQKGEDDSKIREMESALVAENSRLREEVERLRAQPPPVIIQQPAQQALQPFSDREKLSLLCQLEKAEVRIRTLESQLEKNSMQWGKERQELLCRLSEHEYGFVRTSAIFLHDPPVKSVSDSMLGRFRHRQLKPLK</sequence>
<accession>A0A6J2UPH3</accession>
<evidence type="ECO:0000313" key="2">
    <source>
        <dbReference type="Proteomes" id="UP000504632"/>
    </source>
</evidence>